<evidence type="ECO:0000313" key="4">
    <source>
        <dbReference type="Proteomes" id="UP000812287"/>
    </source>
</evidence>
<feature type="coiled-coil region" evidence="1">
    <location>
        <begin position="368"/>
        <end position="444"/>
    </location>
</feature>
<feature type="coiled-coil region" evidence="1">
    <location>
        <begin position="308"/>
        <end position="335"/>
    </location>
</feature>
<evidence type="ECO:0000256" key="1">
    <source>
        <dbReference type="SAM" id="Coils"/>
    </source>
</evidence>
<name>A0A9P8AXZ7_9AGAR</name>
<organism evidence="3 4">
    <name type="scientific">Guyanagaster necrorhizus</name>
    <dbReference type="NCBI Taxonomy" id="856835"/>
    <lineage>
        <taxon>Eukaryota</taxon>
        <taxon>Fungi</taxon>
        <taxon>Dikarya</taxon>
        <taxon>Basidiomycota</taxon>
        <taxon>Agaricomycotina</taxon>
        <taxon>Agaricomycetes</taxon>
        <taxon>Agaricomycetidae</taxon>
        <taxon>Agaricales</taxon>
        <taxon>Marasmiineae</taxon>
        <taxon>Physalacriaceae</taxon>
        <taxon>Guyanagaster</taxon>
    </lineage>
</organism>
<feature type="compositionally biased region" description="Low complexity" evidence="2">
    <location>
        <begin position="148"/>
        <end position="158"/>
    </location>
</feature>
<feature type="compositionally biased region" description="Low complexity" evidence="2">
    <location>
        <begin position="44"/>
        <end position="82"/>
    </location>
</feature>
<dbReference type="GeneID" id="66103511"/>
<gene>
    <name evidence="3" type="ORF">BT62DRAFT_512469</name>
</gene>
<evidence type="ECO:0000256" key="2">
    <source>
        <dbReference type="SAM" id="MobiDB-lite"/>
    </source>
</evidence>
<comment type="caution">
    <text evidence="3">The sequence shown here is derived from an EMBL/GenBank/DDBJ whole genome shotgun (WGS) entry which is preliminary data.</text>
</comment>
<dbReference type="RefSeq" id="XP_043043942.1">
    <property type="nucleotide sequence ID" value="XM_043181215.1"/>
</dbReference>
<protein>
    <submittedName>
        <fullName evidence="3">Uncharacterized protein</fullName>
    </submittedName>
</protein>
<proteinExistence type="predicted"/>
<dbReference type="OrthoDB" id="1926336at2759"/>
<feature type="compositionally biased region" description="Basic and acidic residues" evidence="2">
    <location>
        <begin position="173"/>
        <end position="186"/>
    </location>
</feature>
<feature type="compositionally biased region" description="Basic and acidic residues" evidence="2">
    <location>
        <begin position="85"/>
        <end position="99"/>
    </location>
</feature>
<dbReference type="AlphaFoldDB" id="A0A9P8AXZ7"/>
<accession>A0A9P8AXZ7</accession>
<dbReference type="EMBL" id="MU250526">
    <property type="protein sequence ID" value="KAG7450442.1"/>
    <property type="molecule type" value="Genomic_DNA"/>
</dbReference>
<feature type="compositionally biased region" description="Low complexity" evidence="2">
    <location>
        <begin position="116"/>
        <end position="139"/>
    </location>
</feature>
<evidence type="ECO:0000313" key="3">
    <source>
        <dbReference type="EMBL" id="KAG7450442.1"/>
    </source>
</evidence>
<dbReference type="Proteomes" id="UP000812287">
    <property type="component" value="Unassembled WGS sequence"/>
</dbReference>
<feature type="region of interest" description="Disordered" evidence="2">
    <location>
        <begin position="1"/>
        <end position="245"/>
    </location>
</feature>
<reference evidence="3" key="1">
    <citation type="submission" date="2020-11" db="EMBL/GenBank/DDBJ databases">
        <title>Adaptations for nitrogen fixation in a non-lichenized fungal sporocarp promotes dispersal by wood-feeding termites.</title>
        <authorList>
            <consortium name="DOE Joint Genome Institute"/>
            <person name="Koch R.A."/>
            <person name="Yoon G."/>
            <person name="Arayal U."/>
            <person name="Lail K."/>
            <person name="Amirebrahimi M."/>
            <person name="Labutti K."/>
            <person name="Lipzen A."/>
            <person name="Riley R."/>
            <person name="Barry K."/>
            <person name="Henrissat B."/>
            <person name="Grigoriev I.V."/>
            <person name="Herr J.R."/>
            <person name="Aime M.C."/>
        </authorList>
    </citation>
    <scope>NUCLEOTIDE SEQUENCE</scope>
    <source>
        <strain evidence="3">MCA 3950</strain>
    </source>
</reference>
<sequence>MFSQLRHAVETFAPQPRRSLDGDGSGQQHEPHSRSASLDLAGRSTSPLSSSQLAESALSNLRKSFAPPRSASPSTSPRSPTSNVARDHLPKSSLEERLRASFTIGDVSNGPTPDVSARASPAPQAPAMEHPLSPSSTPLPDSPPLPPVLEETPTEPEVPFQPLIPPLTLIENEPPKRERPAERDSDASPNTVHIPEEPIPQVPLPAEPDTKSIPDPAAGDSVTNKPVAEESGPVTEEPFASGEDVDVDALQDRLKLVEQRFADVSTSLKRLQAEKFAVDAVLRELTPLETLKESDALRDYLQNVSVKAKMSQEEIMRLDAKLETQDERIEEMRDTHRLESKSQSELIHYLRSQLNESEVLLKASQSSLSQNEDDIAKQKAELDSMQAEIAKVKETAKDEEEKRTKAISLLKTVRQKLVKSEKEKEEAMKQASALREQEKEYKDRDATEKFRLRKDIDAANAEREKTIAGLKVQFDKEIAALKDRYEKELATQKGQFELDAVTTNFSCQRTFGEEFSHHPTAIFSRMPNKGQKFSFR</sequence>
<keyword evidence="1" id="KW-0175">Coiled coil</keyword>
<keyword evidence="4" id="KW-1185">Reference proteome</keyword>
<feature type="compositionally biased region" description="Pro residues" evidence="2">
    <location>
        <begin position="197"/>
        <end position="206"/>
    </location>
</feature>